<sequence>MSPHILSFEGRGPADRIRLVLAAGYTVAVLAVSAVVLGVMLFSDDPGFIGVWLVFVTSPLSVLGITLIMPLGELPGPLDIAVFFAATTGPGLLQAWLLWPSRRVSAANGPGTGRRRGWRRRTAP</sequence>
<feature type="transmembrane region" description="Helical" evidence="1">
    <location>
        <begin position="20"/>
        <end position="42"/>
    </location>
</feature>
<dbReference type="AlphaFoldDB" id="A0A5S4H4Q1"/>
<gene>
    <name evidence="2" type="ORF">ETD96_12540</name>
</gene>
<keyword evidence="1" id="KW-0472">Membrane</keyword>
<feature type="transmembrane region" description="Helical" evidence="1">
    <location>
        <begin position="48"/>
        <end position="68"/>
    </location>
</feature>
<dbReference type="RefSeq" id="WP_138636496.1">
    <property type="nucleotide sequence ID" value="NZ_VCKZ01000069.1"/>
</dbReference>
<feature type="transmembrane region" description="Helical" evidence="1">
    <location>
        <begin position="80"/>
        <end position="99"/>
    </location>
</feature>
<proteinExistence type="predicted"/>
<evidence type="ECO:0000256" key="1">
    <source>
        <dbReference type="SAM" id="Phobius"/>
    </source>
</evidence>
<keyword evidence="1" id="KW-0812">Transmembrane</keyword>
<accession>A0A5S4H4Q1</accession>
<comment type="caution">
    <text evidence="2">The sequence shown here is derived from an EMBL/GenBank/DDBJ whole genome shotgun (WGS) entry which is preliminary data.</text>
</comment>
<dbReference type="OrthoDB" id="3483848at2"/>
<keyword evidence="1" id="KW-1133">Transmembrane helix</keyword>
<dbReference type="InterPro" id="IPR057702">
    <property type="entry name" value="DUF7942"/>
</dbReference>
<dbReference type="Proteomes" id="UP000305238">
    <property type="component" value="Unassembled WGS sequence"/>
</dbReference>
<reference evidence="2 3" key="1">
    <citation type="submission" date="2019-05" db="EMBL/GenBank/DDBJ databases">
        <title>Draft genome sequence of Actinomadura geliboluensis A8036.</title>
        <authorList>
            <person name="Saricaoglu S."/>
            <person name="Isik K."/>
        </authorList>
    </citation>
    <scope>NUCLEOTIDE SEQUENCE [LARGE SCALE GENOMIC DNA]</scope>
    <source>
        <strain evidence="2 3">A8036</strain>
    </source>
</reference>
<protein>
    <submittedName>
        <fullName evidence="2">Uncharacterized protein</fullName>
    </submittedName>
</protein>
<evidence type="ECO:0000313" key="3">
    <source>
        <dbReference type="Proteomes" id="UP000305238"/>
    </source>
</evidence>
<evidence type="ECO:0000313" key="2">
    <source>
        <dbReference type="EMBL" id="TMR40097.1"/>
    </source>
</evidence>
<dbReference type="NCBIfam" id="NF046119">
    <property type="entry name" value="memb_SCO4225"/>
    <property type="match status" value="1"/>
</dbReference>
<organism evidence="2 3">
    <name type="scientific">Actinomadura geliboluensis</name>
    <dbReference type="NCBI Taxonomy" id="882440"/>
    <lineage>
        <taxon>Bacteria</taxon>
        <taxon>Bacillati</taxon>
        <taxon>Actinomycetota</taxon>
        <taxon>Actinomycetes</taxon>
        <taxon>Streptosporangiales</taxon>
        <taxon>Thermomonosporaceae</taxon>
        <taxon>Actinomadura</taxon>
    </lineage>
</organism>
<dbReference type="EMBL" id="VCKZ01000069">
    <property type="protein sequence ID" value="TMR40097.1"/>
    <property type="molecule type" value="Genomic_DNA"/>
</dbReference>
<name>A0A5S4H4Q1_9ACTN</name>
<keyword evidence="3" id="KW-1185">Reference proteome</keyword>
<dbReference type="Pfam" id="PF25637">
    <property type="entry name" value="DUF7942"/>
    <property type="match status" value="1"/>
</dbReference>